<accession>A0A7E4UZ67</accession>
<feature type="region of interest" description="Disordered" evidence="1">
    <location>
        <begin position="1"/>
        <end position="28"/>
    </location>
</feature>
<dbReference type="Proteomes" id="UP000492821">
    <property type="component" value="Unassembled WGS sequence"/>
</dbReference>
<evidence type="ECO:0000256" key="1">
    <source>
        <dbReference type="SAM" id="MobiDB-lite"/>
    </source>
</evidence>
<evidence type="ECO:0000313" key="3">
    <source>
        <dbReference type="WBParaSite" id="Pan_g1458.t1"/>
    </source>
</evidence>
<sequence>MSRSSVDDLPVGSEAATSSGGISRHGGAQTRSSLSLVASASSSSTSVLMPAFVIDPDLDKLASTTPLSRHSCSSDRSSRRRRRRCFMGYFTELCSQMMENLIHFYYRVLYRFVDPPIPVSDILPITDPIYIAKWEHMQHRPTITDLRKGTHPVTLTYDDGYIHEHIMVALAQYGWGKAAMIQDEHKPTTYRLSFMVDPIEYCQHNNKGVSYCIHFKFIIDDQWTLSREYFKVSECNGQVINNYLCLMPTDESCLRPRSGYVW</sequence>
<reference evidence="2" key="1">
    <citation type="journal article" date="2013" name="Genetics">
        <title>The draft genome and transcriptome of Panagrellus redivivus are shaped by the harsh demands of a free-living lifestyle.</title>
        <authorList>
            <person name="Srinivasan J."/>
            <person name="Dillman A.R."/>
            <person name="Macchietto M.G."/>
            <person name="Heikkinen L."/>
            <person name="Lakso M."/>
            <person name="Fracchia K.M."/>
            <person name="Antoshechkin I."/>
            <person name="Mortazavi A."/>
            <person name="Wong G."/>
            <person name="Sternberg P.W."/>
        </authorList>
    </citation>
    <scope>NUCLEOTIDE SEQUENCE [LARGE SCALE GENOMIC DNA]</scope>
    <source>
        <strain evidence="2">MT8872</strain>
    </source>
</reference>
<evidence type="ECO:0000313" key="2">
    <source>
        <dbReference type="Proteomes" id="UP000492821"/>
    </source>
</evidence>
<protein>
    <submittedName>
        <fullName evidence="3">Chitin synthase</fullName>
    </submittedName>
</protein>
<keyword evidence="2" id="KW-1185">Reference proteome</keyword>
<reference evidence="3" key="2">
    <citation type="submission" date="2020-10" db="UniProtKB">
        <authorList>
            <consortium name="WormBaseParasite"/>
        </authorList>
    </citation>
    <scope>IDENTIFICATION</scope>
</reference>
<organism evidence="2 3">
    <name type="scientific">Panagrellus redivivus</name>
    <name type="common">Microworm</name>
    <dbReference type="NCBI Taxonomy" id="6233"/>
    <lineage>
        <taxon>Eukaryota</taxon>
        <taxon>Metazoa</taxon>
        <taxon>Ecdysozoa</taxon>
        <taxon>Nematoda</taxon>
        <taxon>Chromadorea</taxon>
        <taxon>Rhabditida</taxon>
        <taxon>Tylenchina</taxon>
        <taxon>Panagrolaimomorpha</taxon>
        <taxon>Panagrolaimoidea</taxon>
        <taxon>Panagrolaimidae</taxon>
        <taxon>Panagrellus</taxon>
    </lineage>
</organism>
<dbReference type="AlphaFoldDB" id="A0A7E4UZ67"/>
<dbReference type="Gene3D" id="2.60.40.10">
    <property type="entry name" value="Immunoglobulins"/>
    <property type="match status" value="1"/>
</dbReference>
<proteinExistence type="predicted"/>
<name>A0A7E4UZ67_PANRE</name>
<dbReference type="WBParaSite" id="Pan_g1458.t1">
    <property type="protein sequence ID" value="Pan_g1458.t1"/>
    <property type="gene ID" value="Pan_g1458"/>
</dbReference>
<dbReference type="InterPro" id="IPR013783">
    <property type="entry name" value="Ig-like_fold"/>
</dbReference>